<accession>W9SFL5</accession>
<proteinExistence type="predicted"/>
<organism evidence="2 3">
    <name type="scientific">Morus notabilis</name>
    <dbReference type="NCBI Taxonomy" id="981085"/>
    <lineage>
        <taxon>Eukaryota</taxon>
        <taxon>Viridiplantae</taxon>
        <taxon>Streptophyta</taxon>
        <taxon>Embryophyta</taxon>
        <taxon>Tracheophyta</taxon>
        <taxon>Spermatophyta</taxon>
        <taxon>Magnoliopsida</taxon>
        <taxon>eudicotyledons</taxon>
        <taxon>Gunneridae</taxon>
        <taxon>Pentapetalae</taxon>
        <taxon>rosids</taxon>
        <taxon>fabids</taxon>
        <taxon>Rosales</taxon>
        <taxon>Moraceae</taxon>
        <taxon>Moreae</taxon>
        <taxon>Morus</taxon>
    </lineage>
</organism>
<reference evidence="3" key="1">
    <citation type="submission" date="2013-01" db="EMBL/GenBank/DDBJ databases">
        <title>Draft Genome Sequence of a Mulberry Tree, Morus notabilis C.K. Schneid.</title>
        <authorList>
            <person name="He N."/>
            <person name="Zhao S."/>
        </authorList>
    </citation>
    <scope>NUCLEOTIDE SEQUENCE</scope>
</reference>
<feature type="region of interest" description="Disordered" evidence="1">
    <location>
        <begin position="53"/>
        <end position="95"/>
    </location>
</feature>
<sequence length="95" mass="10422">MGTSDWSETTGRYNLCEKNESTAILAPFEGHLRIPYAPNPIAAMSKATTLRNRRHNTAYSQDHVDSTSSSASTDDFVAENVRNTPADSLMARSTD</sequence>
<dbReference type="EMBL" id="KE346093">
    <property type="protein sequence ID" value="EXC26032.1"/>
    <property type="molecule type" value="Genomic_DNA"/>
</dbReference>
<evidence type="ECO:0000313" key="3">
    <source>
        <dbReference type="Proteomes" id="UP000030645"/>
    </source>
</evidence>
<dbReference type="Proteomes" id="UP000030645">
    <property type="component" value="Unassembled WGS sequence"/>
</dbReference>
<dbReference type="AlphaFoldDB" id="W9SFL5"/>
<evidence type="ECO:0000256" key="1">
    <source>
        <dbReference type="SAM" id="MobiDB-lite"/>
    </source>
</evidence>
<name>W9SFL5_9ROSA</name>
<keyword evidence="3" id="KW-1185">Reference proteome</keyword>
<feature type="compositionally biased region" description="Polar residues" evidence="1">
    <location>
        <begin position="81"/>
        <end position="95"/>
    </location>
</feature>
<gene>
    <name evidence="2" type="ORF">L484_005614</name>
</gene>
<protein>
    <submittedName>
        <fullName evidence="2">Uncharacterized protein</fullName>
    </submittedName>
</protein>
<evidence type="ECO:0000313" key="2">
    <source>
        <dbReference type="EMBL" id="EXC26032.1"/>
    </source>
</evidence>
<feature type="compositionally biased region" description="Low complexity" evidence="1">
    <location>
        <begin position="66"/>
        <end position="75"/>
    </location>
</feature>